<gene>
    <name evidence="1" type="ORF">SMTD_LOCUS20788</name>
</gene>
<reference evidence="1 2" key="1">
    <citation type="submission" date="2018-11" db="EMBL/GenBank/DDBJ databases">
        <authorList>
            <consortium name="Pathogen Informatics"/>
        </authorList>
    </citation>
    <scope>NUCLEOTIDE SEQUENCE [LARGE SCALE GENOMIC DNA]</scope>
    <source>
        <strain>Denwood</strain>
        <strain evidence="2">Zambia</strain>
    </source>
</reference>
<sequence length="91" mass="10511">MVLGQSPRVDINSGTRTRQKIFVLAQQLAKKGSNADWSKLVAQVDRYREKLYEAWLCGTDELTIDIPTKWNLWGSIYYCFTLFTTIGKYSL</sequence>
<dbReference type="Gene3D" id="1.10.287.70">
    <property type="match status" value="1"/>
</dbReference>
<organism evidence="1 2">
    <name type="scientific">Schistosoma mattheei</name>
    <dbReference type="NCBI Taxonomy" id="31246"/>
    <lineage>
        <taxon>Eukaryota</taxon>
        <taxon>Metazoa</taxon>
        <taxon>Spiralia</taxon>
        <taxon>Lophotrochozoa</taxon>
        <taxon>Platyhelminthes</taxon>
        <taxon>Trematoda</taxon>
        <taxon>Digenea</taxon>
        <taxon>Strigeidida</taxon>
        <taxon>Schistosomatoidea</taxon>
        <taxon>Schistosomatidae</taxon>
        <taxon>Schistosoma</taxon>
    </lineage>
</organism>
<name>A0A183Q2F1_9TREM</name>
<dbReference type="STRING" id="31246.A0A183Q2F1"/>
<dbReference type="AlphaFoldDB" id="A0A183Q2F1"/>
<protein>
    <submittedName>
        <fullName evidence="1">Uncharacterized protein</fullName>
    </submittedName>
</protein>
<proteinExistence type="predicted"/>
<dbReference type="Proteomes" id="UP000269396">
    <property type="component" value="Unassembled WGS sequence"/>
</dbReference>
<accession>A0A183Q2F1</accession>
<keyword evidence="2" id="KW-1185">Reference proteome</keyword>
<dbReference type="EMBL" id="UZAL01045369">
    <property type="protein sequence ID" value="VDP83362.1"/>
    <property type="molecule type" value="Genomic_DNA"/>
</dbReference>
<evidence type="ECO:0000313" key="2">
    <source>
        <dbReference type="Proteomes" id="UP000269396"/>
    </source>
</evidence>
<evidence type="ECO:0000313" key="1">
    <source>
        <dbReference type="EMBL" id="VDP83362.1"/>
    </source>
</evidence>